<organism evidence="2">
    <name type="scientific">Collinsella intestinalis</name>
    <dbReference type="NCBI Taxonomy" id="147207"/>
    <lineage>
        <taxon>Bacteria</taxon>
        <taxon>Bacillati</taxon>
        <taxon>Actinomycetota</taxon>
        <taxon>Coriobacteriia</taxon>
        <taxon>Coriobacteriales</taxon>
        <taxon>Coriobacteriaceae</taxon>
        <taxon>Collinsella</taxon>
    </lineage>
</organism>
<reference evidence="2" key="1">
    <citation type="submission" date="2019-11" db="EMBL/GenBank/DDBJ databases">
        <authorList>
            <person name="Feng L."/>
        </authorList>
    </citation>
    <scope>NUCLEOTIDE SEQUENCE</scope>
    <source>
        <strain evidence="2">CintestinalisLFYP54</strain>
    </source>
</reference>
<evidence type="ECO:0000313" key="2">
    <source>
        <dbReference type="EMBL" id="VYT71042.1"/>
    </source>
</evidence>
<feature type="transmembrane region" description="Helical" evidence="1">
    <location>
        <begin position="6"/>
        <end position="28"/>
    </location>
</feature>
<gene>
    <name evidence="2" type="ORF">CILFYP54_01335</name>
</gene>
<protein>
    <submittedName>
        <fullName evidence="2">Uncharacterized protein</fullName>
    </submittedName>
</protein>
<sequence length="72" mass="7864">MDNVLRLVDLLSAGMTVVGAMIVISALYKMFSERANDRPVQSGEWWKIAEGTLLAVVGASNFLHQLIAGLQF</sequence>
<dbReference type="EMBL" id="CACRTN010000009">
    <property type="protein sequence ID" value="VYT71042.1"/>
    <property type="molecule type" value="Genomic_DNA"/>
</dbReference>
<keyword evidence="1" id="KW-0812">Transmembrane</keyword>
<proteinExistence type="predicted"/>
<dbReference type="AlphaFoldDB" id="A0A6N2Z1E7"/>
<keyword evidence="1" id="KW-1133">Transmembrane helix</keyword>
<accession>A0A6N2Z1E7</accession>
<keyword evidence="1" id="KW-0472">Membrane</keyword>
<evidence type="ECO:0000256" key="1">
    <source>
        <dbReference type="SAM" id="Phobius"/>
    </source>
</evidence>
<name>A0A6N2Z1E7_9ACTN</name>
<dbReference type="RefSeq" id="WP_156848182.1">
    <property type="nucleotide sequence ID" value="NZ_CACRTN010000009.1"/>
</dbReference>